<dbReference type="Proteomes" id="UP000469558">
    <property type="component" value="Unassembled WGS sequence"/>
</dbReference>
<evidence type="ECO:0000313" key="2">
    <source>
        <dbReference type="Proteomes" id="UP000469558"/>
    </source>
</evidence>
<gene>
    <name evidence="1" type="ORF">LSUE1_G001353</name>
</gene>
<proteinExistence type="predicted"/>
<dbReference type="AlphaFoldDB" id="A0A8T9CGF7"/>
<dbReference type="InterPro" id="IPR011009">
    <property type="entry name" value="Kinase-like_dom_sf"/>
</dbReference>
<keyword evidence="2" id="KW-1185">Reference proteome</keyword>
<name>A0A8T9CGF7_9HELO</name>
<dbReference type="EMBL" id="QGMK01000101">
    <property type="protein sequence ID" value="TVY84252.1"/>
    <property type="molecule type" value="Genomic_DNA"/>
</dbReference>
<dbReference type="OrthoDB" id="1911848at2759"/>
<dbReference type="Gene3D" id="3.40.50.1460">
    <property type="match status" value="1"/>
</dbReference>
<dbReference type="PANTHER" id="PTHR37542">
    <property type="entry name" value="HELO DOMAIN-CONTAINING PROTEIN-RELATED"/>
    <property type="match status" value="1"/>
</dbReference>
<accession>A0A8T9CGF7</accession>
<evidence type="ECO:0008006" key="3">
    <source>
        <dbReference type="Google" id="ProtNLM"/>
    </source>
</evidence>
<reference evidence="1 2" key="1">
    <citation type="submission" date="2018-05" db="EMBL/GenBank/DDBJ databases">
        <title>Genome sequencing and assembly of the regulated plant pathogen Lachnellula willkommii and related sister species for the development of diagnostic species identification markers.</title>
        <authorList>
            <person name="Giroux E."/>
            <person name="Bilodeau G."/>
        </authorList>
    </citation>
    <scope>NUCLEOTIDE SEQUENCE [LARGE SCALE GENOMIC DNA]</scope>
    <source>
        <strain evidence="1 2">CBS 268.59</strain>
    </source>
</reference>
<dbReference type="Gene3D" id="1.10.510.10">
    <property type="entry name" value="Transferase(Phosphotransferase) domain 1"/>
    <property type="match status" value="1"/>
</dbReference>
<dbReference type="SUPFAM" id="SSF56112">
    <property type="entry name" value="Protein kinase-like (PK-like)"/>
    <property type="match status" value="1"/>
</dbReference>
<protein>
    <recommendedName>
        <fullName evidence="3">Protein kinase domain-containing protein</fullName>
    </recommendedName>
</protein>
<comment type="caution">
    <text evidence="1">The sequence shown here is derived from an EMBL/GenBank/DDBJ whole genome shotgun (WGS) entry which is preliminary data.</text>
</comment>
<dbReference type="PANTHER" id="PTHR37542:SF3">
    <property type="entry name" value="PRION-INHIBITION AND PROPAGATION HELO DOMAIN-CONTAINING PROTEIN"/>
    <property type="match status" value="1"/>
</dbReference>
<sequence length="731" mass="82151">MDNKIAPDWESHINKQLELSTRSRAYACVKVLILYWVGGDPGFEVEGRELGQLFADKETFNFAVEEFAIPRSNSCLELKQSIIRSILDLSSYADEKRGASLLIIHYGGHGDQNDDKHKGEEQRSVWAAEQADGPTLDWFRIQEDLMTAESHILLLFDCCFAAQAGRERHHRPSRIDLLAAAAMGMKTPMPGGNSFTKALIREISTGFEKQQHVIVSELHRRLVARESKLWAIPFYVKLGQEQTPIRLERLSENLFPKPADGTNSFSFQLKIDAGTQLNESNLNQIARWLGDNTPSAIAKLHVEKILETTTCIQQFVENIRDGDQPLVVGLPNAAIEDILGTWENAVAIINQTLAQQRGPDLTYKDVPIIKDLAEKLLSQLEEENSGFVDLLEQKLLSSSTISDQAIESVAASKLGVADQLRLRKVVRSPPTSNIEAPEAPREDFKAELMEMQEYKSYGPYMDPADIPALEKRVSHLAELLSAPKSPEFLSLKCLRWLHEPLENRYILDFEIPRIYDKGEGKYQTLMSIIQGSRGTERPSLDERFRMALLLARAVRKWHSVGWLHQGISSSNIIFFNFHPGGKVDYSRPFLAGFEFARPDSDPSIGHAADDLTFNVYRHPLRQGDARKGHRRIHDIYSLGVVALEIGLWQRAFDIVSSRGNQPLSAQIVQQKLQVASNERLPHYAGSSYSAAVDACLTSKCMVDLDDENESQLGRSFEKAVINQLVKGIDVK</sequence>
<evidence type="ECO:0000313" key="1">
    <source>
        <dbReference type="EMBL" id="TVY84252.1"/>
    </source>
</evidence>
<organism evidence="1 2">
    <name type="scientific">Lachnellula suecica</name>
    <dbReference type="NCBI Taxonomy" id="602035"/>
    <lineage>
        <taxon>Eukaryota</taxon>
        <taxon>Fungi</taxon>
        <taxon>Dikarya</taxon>
        <taxon>Ascomycota</taxon>
        <taxon>Pezizomycotina</taxon>
        <taxon>Leotiomycetes</taxon>
        <taxon>Helotiales</taxon>
        <taxon>Lachnaceae</taxon>
        <taxon>Lachnellula</taxon>
    </lineage>
</organism>